<gene>
    <name evidence="1" type="ORF">D174_06320</name>
</gene>
<dbReference type="AlphaFoldDB" id="V5XII9"/>
<protein>
    <submittedName>
        <fullName evidence="1">Uncharacterized protein</fullName>
    </submittedName>
</protein>
<keyword evidence="2" id="KW-1185">Reference proteome</keyword>
<dbReference type="Proteomes" id="UP000018763">
    <property type="component" value="Chromosome"/>
</dbReference>
<evidence type="ECO:0000313" key="2">
    <source>
        <dbReference type="Proteomes" id="UP000018763"/>
    </source>
</evidence>
<accession>V5XII9</accession>
<sequence length="87" mass="10130">MSRGRIHDSIQCGCYTDVPRRPDHIRIAKFPSDIAHIIDVCRRIVEDNDLFNLNADGLYILTQPFDIGVECHDTCEDGLILWRFHLY</sequence>
<dbReference type="EMBL" id="CP006936">
    <property type="protein sequence ID" value="AHC27852.1"/>
    <property type="molecule type" value="Genomic_DNA"/>
</dbReference>
<reference evidence="1 2" key="1">
    <citation type="journal article" date="2014" name="Genome Announc.">
        <title>Complete Genome Sequence of Sterol-Transforming Mycobacterium neoaurum Strain VKM Ac-1815D.</title>
        <authorList>
            <person name="Shtratnikova V.Y."/>
            <person name="Bragin E.Y."/>
            <person name="Dovbnya D.V."/>
            <person name="Pekov Y.A."/>
            <person name="Schelkunov M.I."/>
            <person name="Strizhov N."/>
            <person name="Ivashina T.V."/>
            <person name="Ashapkin V.V."/>
            <person name="Donova M.V."/>
        </authorList>
    </citation>
    <scope>NUCLEOTIDE SEQUENCE [LARGE SCALE GENOMIC DNA]</scope>
    <source>
        <strain evidence="1 2">VKM Ac-1815D</strain>
    </source>
</reference>
<name>V5XII9_MYCNE</name>
<organism evidence="1 2">
    <name type="scientific">Mycolicibacterium neoaurum VKM Ac-1815D</name>
    <dbReference type="NCBI Taxonomy" id="700508"/>
    <lineage>
        <taxon>Bacteria</taxon>
        <taxon>Bacillati</taxon>
        <taxon>Actinomycetota</taxon>
        <taxon>Actinomycetes</taxon>
        <taxon>Mycobacteriales</taxon>
        <taxon>Mycobacteriaceae</taxon>
        <taxon>Mycolicibacterium</taxon>
    </lineage>
</organism>
<evidence type="ECO:0000313" key="1">
    <source>
        <dbReference type="EMBL" id="AHC27852.1"/>
    </source>
</evidence>
<proteinExistence type="predicted"/>